<dbReference type="InterPro" id="IPR015330">
    <property type="entry name" value="DNA_primase/pol_bifunc_N"/>
</dbReference>
<dbReference type="Pfam" id="PF01022">
    <property type="entry name" value="HTH_5"/>
    <property type="match status" value="1"/>
</dbReference>
<evidence type="ECO:0000259" key="1">
    <source>
        <dbReference type="Pfam" id="PF01022"/>
    </source>
</evidence>
<dbReference type="Pfam" id="PF09250">
    <property type="entry name" value="Prim-Pol"/>
    <property type="match status" value="1"/>
</dbReference>
<dbReference type="EMBL" id="BAABDC010000008">
    <property type="protein sequence ID" value="GAA3717356.1"/>
    <property type="molecule type" value="Genomic_DNA"/>
</dbReference>
<feature type="domain" description="HTH arsR-type" evidence="1">
    <location>
        <begin position="508"/>
        <end position="539"/>
    </location>
</feature>
<dbReference type="Proteomes" id="UP001501468">
    <property type="component" value="Unassembled WGS sequence"/>
</dbReference>
<protein>
    <submittedName>
        <fullName evidence="3">Uncharacterized protein</fullName>
    </submittedName>
</protein>
<gene>
    <name evidence="3" type="ORF">GCM10022399_37450</name>
</gene>
<evidence type="ECO:0000259" key="2">
    <source>
        <dbReference type="Pfam" id="PF09250"/>
    </source>
</evidence>
<comment type="caution">
    <text evidence="3">The sequence shown here is derived from an EMBL/GenBank/DDBJ whole genome shotgun (WGS) entry which is preliminary data.</text>
</comment>
<feature type="domain" description="DNA primase/polymerase bifunctional N-terminal" evidence="2">
    <location>
        <begin position="11"/>
        <end position="169"/>
    </location>
</feature>
<dbReference type="Gene3D" id="1.10.10.10">
    <property type="entry name" value="Winged helix-like DNA-binding domain superfamily/Winged helix DNA-binding domain"/>
    <property type="match status" value="1"/>
</dbReference>
<dbReference type="CDD" id="cd00090">
    <property type="entry name" value="HTH_ARSR"/>
    <property type="match status" value="1"/>
</dbReference>
<organism evidence="3 4">
    <name type="scientific">Terrabacter ginsenosidimutans</name>
    <dbReference type="NCBI Taxonomy" id="490575"/>
    <lineage>
        <taxon>Bacteria</taxon>
        <taxon>Bacillati</taxon>
        <taxon>Actinomycetota</taxon>
        <taxon>Actinomycetes</taxon>
        <taxon>Micrococcales</taxon>
        <taxon>Intrasporangiaceae</taxon>
        <taxon>Terrabacter</taxon>
    </lineage>
</organism>
<dbReference type="InterPro" id="IPR001845">
    <property type="entry name" value="HTH_ArsR_DNA-bd_dom"/>
</dbReference>
<dbReference type="SUPFAM" id="SSF46785">
    <property type="entry name" value="Winged helix' DNA-binding domain"/>
    <property type="match status" value="2"/>
</dbReference>
<dbReference type="InterPro" id="IPR011991">
    <property type="entry name" value="ArsR-like_HTH"/>
</dbReference>
<evidence type="ECO:0000313" key="3">
    <source>
        <dbReference type="EMBL" id="GAA3717356.1"/>
    </source>
</evidence>
<proteinExistence type="predicted"/>
<accession>A0ABP7ECP9</accession>
<keyword evidence="4" id="KW-1185">Reference proteome</keyword>
<dbReference type="RefSeq" id="WP_344950245.1">
    <property type="nucleotide sequence ID" value="NZ_BAABDC010000008.1"/>
</dbReference>
<dbReference type="InterPro" id="IPR036390">
    <property type="entry name" value="WH_DNA-bd_sf"/>
</dbReference>
<dbReference type="InterPro" id="IPR036388">
    <property type="entry name" value="WH-like_DNA-bd_sf"/>
</dbReference>
<sequence>MAAARSLIAWGIPVFLAKPARDSRGQWDPHGGHRETGYWMPRGWQNTRPDSAVLERWRPGMALCAVMGHGIDVLDVDPRNDGDSSRAELVAEGVWPTVWFTASTPSGGTHEFVSALGIHSKNDVRPGLDVKAGNDGAGHGFAFIAPTLRASKVTGRIQPYRWLRPPADAMPANDGSGAQIVQLVGNPTRTRGRSHRSGGKGDAAGSAAFAALSEDEPPCSAMLKQVDVIAKGLANGGRHDAITGPLLRLVGLAEIGHQGLRRACALVEHDYVSRVADDRAGGQAEARSEFQRSLMGALSRVLGERQGFRRDVACDCFLESVATAAGDPRLFNRGSRGVTERKVLSYLHLAARKTRSRVICESQRQIAEGAFTSRPVVARALIRLEDLNWIRRTPNRNFLAPDRIRLLVPEVRAEMPTEKIAGVATPASLADGISMHGRVHHLFGPQGLSAGSAETLAALAERTGPKLRRRSDGLRLRLLQVTPGSQPSELLMDPWQGPRQIPRPARGGGRTVQELAEITGKNRSTISRHLKQLKDRGLVFEQRTSDGKRRWWRLRFDPDQIADRDQIPDTSGPTAAKHSRERRAFLTQLSGKEGSVVKRRLIGEMTALVDSRTEEVLDIVPTEDLGIDADATDE</sequence>
<name>A0ABP7ECP9_9MICO</name>
<dbReference type="SUPFAM" id="SSF56747">
    <property type="entry name" value="Prim-pol domain"/>
    <property type="match status" value="1"/>
</dbReference>
<reference evidence="4" key="1">
    <citation type="journal article" date="2019" name="Int. J. Syst. Evol. Microbiol.">
        <title>The Global Catalogue of Microorganisms (GCM) 10K type strain sequencing project: providing services to taxonomists for standard genome sequencing and annotation.</title>
        <authorList>
            <consortium name="The Broad Institute Genomics Platform"/>
            <consortium name="The Broad Institute Genome Sequencing Center for Infectious Disease"/>
            <person name="Wu L."/>
            <person name="Ma J."/>
        </authorList>
    </citation>
    <scope>NUCLEOTIDE SEQUENCE [LARGE SCALE GENOMIC DNA]</scope>
    <source>
        <strain evidence="4">JCM 17125</strain>
    </source>
</reference>
<evidence type="ECO:0000313" key="4">
    <source>
        <dbReference type="Proteomes" id="UP001501468"/>
    </source>
</evidence>